<dbReference type="InterPro" id="IPR001680">
    <property type="entry name" value="WD40_rpt"/>
</dbReference>
<dbReference type="PROSITE" id="PS51396">
    <property type="entry name" value="PUL"/>
    <property type="match status" value="1"/>
</dbReference>
<gene>
    <name evidence="9" type="primary">lub1</name>
    <name evidence="9" type="ORF">Q9L58_003590</name>
</gene>
<keyword evidence="3 5" id="KW-0853">WD repeat</keyword>
<dbReference type="EMBL" id="JBBBZM010000035">
    <property type="protein sequence ID" value="KAL0637387.1"/>
    <property type="molecule type" value="Genomic_DNA"/>
</dbReference>
<comment type="caution">
    <text evidence="9">The sequence shown here is derived from an EMBL/GenBank/DDBJ whole genome shotgun (WGS) entry which is preliminary data.</text>
</comment>
<keyword evidence="2" id="KW-0963">Cytoplasm</keyword>
<dbReference type="Gene3D" id="3.10.20.870">
    <property type="entry name" value="PFU (PLAA family ubiquitin binding), C-terminal domain"/>
    <property type="match status" value="1"/>
</dbReference>
<dbReference type="Gene3D" id="2.130.10.10">
    <property type="entry name" value="YVTN repeat-like/Quinoprotein amine dehydrogenase"/>
    <property type="match status" value="1"/>
</dbReference>
<feature type="domain" description="PFU" evidence="7">
    <location>
        <begin position="360"/>
        <end position="455"/>
    </location>
</feature>
<protein>
    <submittedName>
        <fullName evidence="9">WD repeat protein Lub1</fullName>
    </submittedName>
</protein>
<feature type="repeat" description="WD" evidence="5">
    <location>
        <begin position="8"/>
        <end position="39"/>
    </location>
</feature>
<name>A0ABR3GN85_9PEZI</name>
<dbReference type="SUPFAM" id="SSF50978">
    <property type="entry name" value="WD40 repeat-like"/>
    <property type="match status" value="1"/>
</dbReference>
<feature type="region of interest" description="Disordered" evidence="6">
    <location>
        <begin position="449"/>
        <end position="487"/>
    </location>
</feature>
<evidence type="ECO:0000256" key="6">
    <source>
        <dbReference type="SAM" id="MobiDB-lite"/>
    </source>
</evidence>
<dbReference type="InterPro" id="IPR015155">
    <property type="entry name" value="PFU"/>
</dbReference>
<dbReference type="Proteomes" id="UP001447188">
    <property type="component" value="Unassembled WGS sequence"/>
</dbReference>
<dbReference type="InterPro" id="IPR013535">
    <property type="entry name" value="PUL_dom"/>
</dbReference>
<dbReference type="InterPro" id="IPR011989">
    <property type="entry name" value="ARM-like"/>
</dbReference>
<dbReference type="Gene3D" id="1.25.10.10">
    <property type="entry name" value="Leucine-rich Repeat Variant"/>
    <property type="match status" value="1"/>
</dbReference>
<keyword evidence="10" id="KW-1185">Reference proteome</keyword>
<evidence type="ECO:0000259" key="8">
    <source>
        <dbReference type="PROSITE" id="PS51396"/>
    </source>
</evidence>
<reference evidence="9 10" key="1">
    <citation type="submission" date="2024-02" db="EMBL/GenBank/DDBJ databases">
        <title>Discinaceae phylogenomics.</title>
        <authorList>
            <person name="Dirks A.C."/>
            <person name="James T.Y."/>
        </authorList>
    </citation>
    <scope>NUCLEOTIDE SEQUENCE [LARGE SCALE GENOMIC DNA]</scope>
    <source>
        <strain evidence="9 10">ACD0624</strain>
    </source>
</reference>
<keyword evidence="4" id="KW-0677">Repeat</keyword>
<dbReference type="PRINTS" id="PR00320">
    <property type="entry name" value="GPROTEINBRPT"/>
</dbReference>
<evidence type="ECO:0000259" key="7">
    <source>
        <dbReference type="PROSITE" id="PS51394"/>
    </source>
</evidence>
<dbReference type="Pfam" id="PF09070">
    <property type="entry name" value="PFU"/>
    <property type="match status" value="1"/>
</dbReference>
<comment type="subcellular location">
    <subcellularLocation>
        <location evidence="1">Cytoplasm</location>
    </subcellularLocation>
</comment>
<evidence type="ECO:0000256" key="1">
    <source>
        <dbReference type="ARBA" id="ARBA00004496"/>
    </source>
</evidence>
<organism evidence="9 10">
    <name type="scientific">Discina gigas</name>
    <dbReference type="NCBI Taxonomy" id="1032678"/>
    <lineage>
        <taxon>Eukaryota</taxon>
        <taxon>Fungi</taxon>
        <taxon>Dikarya</taxon>
        <taxon>Ascomycota</taxon>
        <taxon>Pezizomycotina</taxon>
        <taxon>Pezizomycetes</taxon>
        <taxon>Pezizales</taxon>
        <taxon>Discinaceae</taxon>
        <taxon>Discina</taxon>
    </lineage>
</organism>
<evidence type="ECO:0000256" key="4">
    <source>
        <dbReference type="ARBA" id="ARBA00022737"/>
    </source>
</evidence>
<dbReference type="Pfam" id="PF08324">
    <property type="entry name" value="PUL"/>
    <property type="match status" value="1"/>
</dbReference>
<evidence type="ECO:0000313" key="9">
    <source>
        <dbReference type="EMBL" id="KAL0637387.1"/>
    </source>
</evidence>
<feature type="repeat" description="WD" evidence="5">
    <location>
        <begin position="183"/>
        <end position="213"/>
    </location>
</feature>
<feature type="repeat" description="WD" evidence="5">
    <location>
        <begin position="144"/>
        <end position="174"/>
    </location>
</feature>
<dbReference type="PROSITE" id="PS51394">
    <property type="entry name" value="PFU"/>
    <property type="match status" value="1"/>
</dbReference>
<accession>A0ABR3GN85</accession>
<evidence type="ECO:0000313" key="10">
    <source>
        <dbReference type="Proteomes" id="UP001447188"/>
    </source>
</evidence>
<dbReference type="SMART" id="SM00320">
    <property type="entry name" value="WD40"/>
    <property type="match status" value="6"/>
</dbReference>
<dbReference type="PROSITE" id="PS50294">
    <property type="entry name" value="WD_REPEATS_REGION"/>
    <property type="match status" value="2"/>
</dbReference>
<feature type="repeat" description="WD" evidence="5">
    <location>
        <begin position="223"/>
        <end position="253"/>
    </location>
</feature>
<dbReference type="PANTHER" id="PTHR19849:SF0">
    <property type="entry name" value="PHOSPHOLIPASE A-2-ACTIVATING PROTEIN"/>
    <property type="match status" value="1"/>
</dbReference>
<proteinExistence type="predicted"/>
<dbReference type="InterPro" id="IPR015943">
    <property type="entry name" value="WD40/YVTN_repeat-like_dom_sf"/>
</dbReference>
<dbReference type="InterPro" id="IPR036322">
    <property type="entry name" value="WD40_repeat_dom_sf"/>
</dbReference>
<dbReference type="PROSITE" id="PS50082">
    <property type="entry name" value="WD_REPEATS_2"/>
    <property type="match status" value="4"/>
</dbReference>
<dbReference type="CDD" id="cd00200">
    <property type="entry name" value="WD40"/>
    <property type="match status" value="1"/>
</dbReference>
<evidence type="ECO:0000256" key="3">
    <source>
        <dbReference type="ARBA" id="ARBA00022574"/>
    </source>
</evidence>
<evidence type="ECO:0000256" key="2">
    <source>
        <dbReference type="ARBA" id="ARBA00022490"/>
    </source>
</evidence>
<dbReference type="InterPro" id="IPR038122">
    <property type="entry name" value="PFU_sf"/>
</dbReference>
<feature type="domain" description="PUL" evidence="8">
    <location>
        <begin position="486"/>
        <end position="763"/>
    </location>
</feature>
<dbReference type="PANTHER" id="PTHR19849">
    <property type="entry name" value="PHOSPHOLIPASE A-2-ACTIVATING PROTEIN"/>
    <property type="match status" value="1"/>
</dbReference>
<evidence type="ECO:0000256" key="5">
    <source>
        <dbReference type="PROSITE-ProRule" id="PRU00221"/>
    </source>
</evidence>
<sequence>MYKLTASLRGHEDDVRGVVFPSPNFITSVSRDSTVRLWKRGDAQSTVFDDHINSHHSGFVNCVTFVVPTIEHPDGLIVSGGQETIIEAREPLAGSKGPDHPANYVLLGHAHNVCALDTYLDVIVSGSWDCTARVWKNGETQHVLKGHDGAVWAVLALSGTDIVTGSADKTIRLWRNGKQIKVVNGHTDVVRGLCRLPNSNFASCSNDGTIRIWTSEGHQLQELHGHTSFIYSVAALPTGELVSSGEDRTIRIWRDGDCIQTITHPAISVWSVAVCLETGDIVSGASDRLVRVFSRDQSRWADEQTLKAFDDTVAASSIPANQIGDVQKDKLPGPEALLEPGKKDGQAIMIRNGGAVEAHVWSAQTKSWTNVGTVVDAVGSGRKQLFDGKEYDFVFDVDIQEGAPPLKLPYNASENPFEAARKFLERNELPITYLDTVGNFIVTNAKGVELGAGDDRGGPDPWGTENRYRPGETSSPAPRPPPSKPKYIPHKEYLSISGAKLGAIQNKVNEINQELLSKGEKENSLNPEEVSTLTKLTEFLQTASLLKVKPSNASLAAVTAGLDLLVKIITTWSPQNRLPGLDLLRLLAAASPQAATYQTNDGSKIGEILEISGGFSDGLVNNSMLSIRTYVNLFQTNEGRVYINTRFERTVEMAEKASAKTTNRNLKVAYATLLLNYAVLFYSMHSMDRAIELLRPLTDIIRTEIDSETVFRALAALGTLLSLKSEVKEAAIGVYEMRKLVTKAESRLAEPRVKDIVAEIKVLL</sequence>
<dbReference type="Pfam" id="PF00400">
    <property type="entry name" value="WD40"/>
    <property type="match status" value="5"/>
</dbReference>
<dbReference type="InterPro" id="IPR020472">
    <property type="entry name" value="WD40_PAC1"/>
</dbReference>